<organism evidence="3 4">
    <name type="scientific">Marasmiellus scandens</name>
    <dbReference type="NCBI Taxonomy" id="2682957"/>
    <lineage>
        <taxon>Eukaryota</taxon>
        <taxon>Fungi</taxon>
        <taxon>Dikarya</taxon>
        <taxon>Basidiomycota</taxon>
        <taxon>Agaricomycotina</taxon>
        <taxon>Agaricomycetes</taxon>
        <taxon>Agaricomycetidae</taxon>
        <taxon>Agaricales</taxon>
        <taxon>Marasmiineae</taxon>
        <taxon>Omphalotaceae</taxon>
        <taxon>Marasmiellus</taxon>
    </lineage>
</organism>
<name>A0ABR1K670_9AGAR</name>
<dbReference type="SMART" id="SM00332">
    <property type="entry name" value="PP2Cc"/>
    <property type="match status" value="1"/>
</dbReference>
<gene>
    <name evidence="3" type="ORF">VKT23_001798</name>
</gene>
<protein>
    <recommendedName>
        <fullName evidence="2">PPM-type phosphatase domain-containing protein</fullName>
    </recommendedName>
</protein>
<dbReference type="CDD" id="cd00143">
    <property type="entry name" value="PP2Cc"/>
    <property type="match status" value="1"/>
</dbReference>
<dbReference type="SUPFAM" id="SSF81606">
    <property type="entry name" value="PP2C-like"/>
    <property type="match status" value="1"/>
</dbReference>
<dbReference type="Proteomes" id="UP001498398">
    <property type="component" value="Unassembled WGS sequence"/>
</dbReference>
<evidence type="ECO:0000313" key="4">
    <source>
        <dbReference type="Proteomes" id="UP001498398"/>
    </source>
</evidence>
<evidence type="ECO:0000256" key="1">
    <source>
        <dbReference type="SAM" id="MobiDB-lite"/>
    </source>
</evidence>
<dbReference type="EMBL" id="JBANRG010000002">
    <property type="protein sequence ID" value="KAK7470371.1"/>
    <property type="molecule type" value="Genomic_DNA"/>
</dbReference>
<proteinExistence type="predicted"/>
<dbReference type="InterPro" id="IPR036457">
    <property type="entry name" value="PPM-type-like_dom_sf"/>
</dbReference>
<dbReference type="PANTHER" id="PTHR13832:SF792">
    <property type="entry name" value="GM14286P"/>
    <property type="match status" value="1"/>
</dbReference>
<sequence length="476" mass="52327">MSTKVLPLLPMQTIDERLRRDATLETVSRPYGITWKHATASLSSNDPIEDAHSHQIIERDDAFSATSPGDFLFFNVFDGHRGPETSRLLSRVLINAVALELSQLVGSTAALNTKSFTQTLFGTYTSSQSYPTPENISLTIEKSFAKLDSLLMDAPLSILQNHLKGRSLKDMSIPDLSNDPQGMSAMLAAVSGSCALMTLIDTAQRDLYVALAGDCRAVAGVWEPTEDGKGVWKVDVLTEDQTGRNPSEVQRIKSEHPPEESKDVIRNGRILGGLEPSRAFGDARYKWSAQTQELLNQVYMVGNGTPLRKAPTTLKTPPYVTAKPVVTHRKLDFENPASMRFLVIATDGLWDELSSEEVVSLVGGYLADLKGTIRKDDLPTLVPTSTANAGLDGKPHIQKKKDGLWAFVDENVSSHLIRNALGGGDEMALRKKMSIPAPYARRYRDDMTITVIWWEPKEDRPNGTSPSPAEPLKSKL</sequence>
<feature type="domain" description="PPM-type phosphatase" evidence="2">
    <location>
        <begin position="41"/>
        <end position="454"/>
    </location>
</feature>
<accession>A0ABR1K670</accession>
<dbReference type="Pfam" id="PF00481">
    <property type="entry name" value="PP2C"/>
    <property type="match status" value="1"/>
</dbReference>
<dbReference type="InterPro" id="IPR001932">
    <property type="entry name" value="PPM-type_phosphatase-like_dom"/>
</dbReference>
<dbReference type="InterPro" id="IPR015655">
    <property type="entry name" value="PP2C"/>
</dbReference>
<feature type="region of interest" description="Disordered" evidence="1">
    <location>
        <begin position="457"/>
        <end position="476"/>
    </location>
</feature>
<dbReference type="PROSITE" id="PS51746">
    <property type="entry name" value="PPM_2"/>
    <property type="match status" value="1"/>
</dbReference>
<evidence type="ECO:0000259" key="2">
    <source>
        <dbReference type="PROSITE" id="PS51746"/>
    </source>
</evidence>
<comment type="caution">
    <text evidence="3">The sequence shown here is derived from an EMBL/GenBank/DDBJ whole genome shotgun (WGS) entry which is preliminary data.</text>
</comment>
<keyword evidence="4" id="KW-1185">Reference proteome</keyword>
<evidence type="ECO:0000313" key="3">
    <source>
        <dbReference type="EMBL" id="KAK7470371.1"/>
    </source>
</evidence>
<dbReference type="Gene3D" id="3.60.40.10">
    <property type="entry name" value="PPM-type phosphatase domain"/>
    <property type="match status" value="1"/>
</dbReference>
<reference evidence="3 4" key="1">
    <citation type="submission" date="2024-01" db="EMBL/GenBank/DDBJ databases">
        <title>A draft genome for the cacao thread blight pathogen Marasmiellus scandens.</title>
        <authorList>
            <person name="Baruah I.K."/>
            <person name="Leung J."/>
            <person name="Bukari Y."/>
            <person name="Amoako-Attah I."/>
            <person name="Meinhardt L.W."/>
            <person name="Bailey B.A."/>
            <person name="Cohen S.P."/>
        </authorList>
    </citation>
    <scope>NUCLEOTIDE SEQUENCE [LARGE SCALE GENOMIC DNA]</scope>
    <source>
        <strain evidence="3 4">GH-19</strain>
    </source>
</reference>
<dbReference type="PANTHER" id="PTHR13832">
    <property type="entry name" value="PROTEIN PHOSPHATASE 2C"/>
    <property type="match status" value="1"/>
</dbReference>